<sequence length="88" mass="10384">MAFVNLWSQIPFLASSKDQVPMCLCSKKLIERIFACERERKKRKTPDHILRTYIRYNVDRTHNNTTRLLERHQNAAETKSSYATTQAI</sequence>
<accession>A0AAI9TP20</accession>
<evidence type="ECO:0000313" key="2">
    <source>
        <dbReference type="Proteomes" id="UP001227192"/>
    </source>
</evidence>
<dbReference type="Proteomes" id="UP001227192">
    <property type="component" value="Unassembled WGS sequence"/>
</dbReference>
<name>A0AAI9TP20_PENTH</name>
<comment type="caution">
    <text evidence="1">The sequence shown here is derived from an EMBL/GenBank/DDBJ whole genome shotgun (WGS) entry which is preliminary data.</text>
</comment>
<dbReference type="AlphaFoldDB" id="A0AAI9TP20"/>
<keyword evidence="2" id="KW-1185">Reference proteome</keyword>
<proteinExistence type="predicted"/>
<dbReference type="EMBL" id="LACB01000058">
    <property type="protein sequence ID" value="KAJ9490370.1"/>
    <property type="molecule type" value="Genomic_DNA"/>
</dbReference>
<protein>
    <submittedName>
        <fullName evidence="1">Uncharacterized protein</fullName>
    </submittedName>
</protein>
<reference evidence="1" key="1">
    <citation type="submission" date="2015-06" db="EMBL/GenBank/DDBJ databases">
        <authorList>
            <person name="Nguyen H."/>
        </authorList>
    </citation>
    <scope>NUCLEOTIDE SEQUENCE</scope>
    <source>
        <strain evidence="1">DAOM 180753</strain>
    </source>
</reference>
<gene>
    <name evidence="1" type="ORF">VN97_g2881</name>
</gene>
<organism evidence="1 2">
    <name type="scientific">Penicillium thymicola</name>
    <dbReference type="NCBI Taxonomy" id="293382"/>
    <lineage>
        <taxon>Eukaryota</taxon>
        <taxon>Fungi</taxon>
        <taxon>Dikarya</taxon>
        <taxon>Ascomycota</taxon>
        <taxon>Pezizomycotina</taxon>
        <taxon>Eurotiomycetes</taxon>
        <taxon>Eurotiomycetidae</taxon>
        <taxon>Eurotiales</taxon>
        <taxon>Aspergillaceae</taxon>
        <taxon>Penicillium</taxon>
    </lineage>
</organism>
<evidence type="ECO:0000313" key="1">
    <source>
        <dbReference type="EMBL" id="KAJ9490370.1"/>
    </source>
</evidence>
<reference evidence="1" key="2">
    <citation type="journal article" date="2016" name="Fungal Biol.">
        <title>Ochratoxin A production by Penicillium thymicola.</title>
        <authorList>
            <person name="Nguyen H.D.T."/>
            <person name="McMullin D.R."/>
            <person name="Ponomareva E."/>
            <person name="Riley R."/>
            <person name="Pomraning K.R."/>
            <person name="Baker S.E."/>
            <person name="Seifert K.A."/>
        </authorList>
    </citation>
    <scope>NUCLEOTIDE SEQUENCE</scope>
    <source>
        <strain evidence="1">DAOM 180753</strain>
    </source>
</reference>